<keyword evidence="2" id="KW-1185">Reference proteome</keyword>
<reference evidence="1 2" key="1">
    <citation type="journal article" date="2022" name="Genome Biol. Evol.">
        <title>The Spruce Budworm Genome: Reconstructing the Evolutionary History of Antifreeze Proteins.</title>
        <authorList>
            <person name="Beliveau C."/>
            <person name="Gagne P."/>
            <person name="Picq S."/>
            <person name="Vernygora O."/>
            <person name="Keeling C.I."/>
            <person name="Pinkney K."/>
            <person name="Doucet D."/>
            <person name="Wen F."/>
            <person name="Johnston J.S."/>
            <person name="Maaroufi H."/>
            <person name="Boyle B."/>
            <person name="Laroche J."/>
            <person name="Dewar K."/>
            <person name="Juretic N."/>
            <person name="Blackburn G."/>
            <person name="Nisole A."/>
            <person name="Brunet B."/>
            <person name="Brandao M."/>
            <person name="Lumley L."/>
            <person name="Duan J."/>
            <person name="Quan G."/>
            <person name="Lucarotti C.J."/>
            <person name="Roe A.D."/>
            <person name="Sperling F.A.H."/>
            <person name="Levesque R.C."/>
            <person name="Cusson M."/>
        </authorList>
    </citation>
    <scope>NUCLEOTIDE SEQUENCE [LARGE SCALE GENOMIC DNA]</scope>
    <source>
        <strain evidence="1">Glfc:IPQL:Cfum</strain>
    </source>
</reference>
<sequence>MDRNFDWDSIRNNAQRNSAHASNVEFLTSQLWINELNETLANMEGSGIEIIELDSMNNTQTSSEDPYENIQNFSHGWSYVSTNRFQELENSYKMNRQARLRRRLTNRNHDLTANDSLDSEFEDSFYLTDYKNSTIDSGEDVVKLNQQTNCFTILNKHTALNLGSSSEESDDPETEATRCGDIVLESEQYIDEVNYKSNPEEKHTIWIYSFKNRRLLAEKEFEMNIPCQSPSSSCSPEYVDEEINTDNISHVGRVASPIPKPCIPRLNLSLTATLPNVSEVSEPKTSPTFNKDQGYKIKAVNGWFLDNSEKHEYVSKHDKSTNIVNWMALSPREKRRRSRHTHLDIQHVAKLLPVSEIDSNAEVKSHDIEEKAKNTEIKTEKMVMPQIISQKSKSDQQTETKTTIESTMEDRGDYNKGGQRPHITFDRRQFVGSPITEPLDKLDGNNWIAEHEPKSRHEYDFTMDNDENQRASGDMVLASAGDRLMFRNMSLLKPAEWREYSPIAGSHLSLQLSLGPDSDMERTTFFQRCFSCFKCCKYKY</sequence>
<gene>
    <name evidence="1" type="ORF">MSG28_012384</name>
</gene>
<accession>A0ACC0KDM8</accession>
<organism evidence="1 2">
    <name type="scientific">Choristoneura fumiferana</name>
    <name type="common">Spruce budworm moth</name>
    <name type="synonym">Archips fumiferana</name>
    <dbReference type="NCBI Taxonomy" id="7141"/>
    <lineage>
        <taxon>Eukaryota</taxon>
        <taxon>Metazoa</taxon>
        <taxon>Ecdysozoa</taxon>
        <taxon>Arthropoda</taxon>
        <taxon>Hexapoda</taxon>
        <taxon>Insecta</taxon>
        <taxon>Pterygota</taxon>
        <taxon>Neoptera</taxon>
        <taxon>Endopterygota</taxon>
        <taxon>Lepidoptera</taxon>
        <taxon>Glossata</taxon>
        <taxon>Ditrysia</taxon>
        <taxon>Tortricoidea</taxon>
        <taxon>Tortricidae</taxon>
        <taxon>Tortricinae</taxon>
        <taxon>Choristoneura</taxon>
    </lineage>
</organism>
<evidence type="ECO:0000313" key="2">
    <source>
        <dbReference type="Proteomes" id="UP001064048"/>
    </source>
</evidence>
<comment type="caution">
    <text evidence="1">The sequence shown here is derived from an EMBL/GenBank/DDBJ whole genome shotgun (WGS) entry which is preliminary data.</text>
</comment>
<dbReference type="EMBL" id="CM046121">
    <property type="protein sequence ID" value="KAI8434301.1"/>
    <property type="molecule type" value="Genomic_DNA"/>
</dbReference>
<protein>
    <submittedName>
        <fullName evidence="1">Uncharacterized protein</fullName>
    </submittedName>
</protein>
<proteinExistence type="predicted"/>
<dbReference type="Proteomes" id="UP001064048">
    <property type="component" value="Chromosome 21"/>
</dbReference>
<name>A0ACC0KDM8_CHOFU</name>
<evidence type="ECO:0000313" key="1">
    <source>
        <dbReference type="EMBL" id="KAI8434301.1"/>
    </source>
</evidence>